<keyword evidence="1" id="KW-0456">Lyase</keyword>
<keyword evidence="2" id="KW-1185">Reference proteome</keyword>
<dbReference type="GO" id="GO:0019634">
    <property type="term" value="P:organic phosphonate metabolic process"/>
    <property type="evidence" value="ECO:0007669"/>
    <property type="project" value="InterPro"/>
</dbReference>
<accession>A0A7X1ZDJ3</accession>
<dbReference type="SUPFAM" id="SSF159709">
    <property type="entry name" value="PhnH-like"/>
    <property type="match status" value="1"/>
</dbReference>
<dbReference type="RefSeq" id="WP_153342783.1">
    <property type="nucleotide sequence ID" value="NZ_WIVE01000017.1"/>
</dbReference>
<proteinExistence type="predicted"/>
<dbReference type="Gene3D" id="3.40.50.11310">
    <property type="entry name" value="Bacterial phosphonate metabolism protein PhnH"/>
    <property type="match status" value="1"/>
</dbReference>
<dbReference type="InterPro" id="IPR008772">
    <property type="entry name" value="Phosphonate_metab_PhnH"/>
</dbReference>
<dbReference type="AlphaFoldDB" id="A0A7X1ZDJ3"/>
<dbReference type="Proteomes" id="UP000434582">
    <property type="component" value="Unassembled WGS sequence"/>
</dbReference>
<evidence type="ECO:0000313" key="2">
    <source>
        <dbReference type="Proteomes" id="UP000434582"/>
    </source>
</evidence>
<sequence>MDTRHATNAAPAPAPGLADPVFDAQRLFRAALEALSRPGTIQALPVDLTPPAPLTPWAAALALTLLDLETPVWLDPALEAQAVRDWLRFHAGCPLVATPDEAAFALVGDASALDDLSAFPIGAAEYPDQGATLIVQVAGLRADAGWTLSGPGIKGRTRLAVAGLPAAFPAIWAENAALHPQGVDIFLCAPHALAALPRSVTVRED</sequence>
<dbReference type="PIRSF" id="PIRSF020680">
    <property type="entry name" value="PhnH"/>
    <property type="match status" value="1"/>
</dbReference>
<reference evidence="1 2" key="1">
    <citation type="submission" date="2019-10" db="EMBL/GenBank/DDBJ databases">
        <title>Draft whole-genome sequence of the purple nonsulfur photosynthetic bacterium Roseospira navarrensis DSM 15114.</title>
        <authorList>
            <person name="Kyndt J.A."/>
            <person name="Meyer T.E."/>
        </authorList>
    </citation>
    <scope>NUCLEOTIDE SEQUENCE [LARGE SCALE GENOMIC DNA]</scope>
    <source>
        <strain evidence="1 2">DSM 15114</strain>
    </source>
</reference>
<dbReference type="OrthoDB" id="9814509at2"/>
<gene>
    <name evidence="1" type="primary">phnH</name>
    <name evidence="1" type="ORF">GHC57_07475</name>
</gene>
<dbReference type="Pfam" id="PF05845">
    <property type="entry name" value="PhnH"/>
    <property type="match status" value="1"/>
</dbReference>
<dbReference type="GO" id="GO:0016829">
    <property type="term" value="F:lyase activity"/>
    <property type="evidence" value="ECO:0007669"/>
    <property type="project" value="UniProtKB-KW"/>
</dbReference>
<comment type="caution">
    <text evidence="1">The sequence shown here is derived from an EMBL/GenBank/DDBJ whole genome shotgun (WGS) entry which is preliminary data.</text>
</comment>
<organism evidence="1 2">
    <name type="scientific">Roseospira navarrensis</name>
    <dbReference type="NCBI Taxonomy" id="140058"/>
    <lineage>
        <taxon>Bacteria</taxon>
        <taxon>Pseudomonadati</taxon>
        <taxon>Pseudomonadota</taxon>
        <taxon>Alphaproteobacteria</taxon>
        <taxon>Rhodospirillales</taxon>
        <taxon>Rhodospirillaceae</taxon>
        <taxon>Roseospira</taxon>
    </lineage>
</organism>
<dbReference type="NCBIfam" id="TIGR03292">
    <property type="entry name" value="PhnH_redo"/>
    <property type="match status" value="1"/>
</dbReference>
<dbReference type="InterPro" id="IPR038058">
    <property type="entry name" value="PhnH-like_sp"/>
</dbReference>
<evidence type="ECO:0000313" key="1">
    <source>
        <dbReference type="EMBL" id="MQX36357.1"/>
    </source>
</evidence>
<name>A0A7X1ZDJ3_9PROT</name>
<dbReference type="EMBL" id="WIVE01000017">
    <property type="protein sequence ID" value="MQX36357.1"/>
    <property type="molecule type" value="Genomic_DNA"/>
</dbReference>
<protein>
    <submittedName>
        <fullName evidence="1">Phosphonate C-P lyase system protein PhnH</fullName>
    </submittedName>
</protein>